<dbReference type="EMBL" id="CAUYUJ010020416">
    <property type="protein sequence ID" value="CAK0898031.1"/>
    <property type="molecule type" value="Genomic_DNA"/>
</dbReference>
<evidence type="ECO:0000313" key="1">
    <source>
        <dbReference type="EMBL" id="CAK0898031.1"/>
    </source>
</evidence>
<protein>
    <submittedName>
        <fullName evidence="1">Uncharacterized protein</fullName>
    </submittedName>
</protein>
<name>A0ABN9XEH0_9DINO</name>
<proteinExistence type="predicted"/>
<accession>A0ABN9XEH0</accession>
<evidence type="ECO:0000313" key="2">
    <source>
        <dbReference type="Proteomes" id="UP001189429"/>
    </source>
</evidence>
<keyword evidence="2" id="KW-1185">Reference proteome</keyword>
<gene>
    <name evidence="1" type="ORF">PCOR1329_LOCUS76030</name>
</gene>
<reference evidence="1" key="1">
    <citation type="submission" date="2023-10" db="EMBL/GenBank/DDBJ databases">
        <authorList>
            <person name="Chen Y."/>
            <person name="Shah S."/>
            <person name="Dougan E. K."/>
            <person name="Thang M."/>
            <person name="Chan C."/>
        </authorList>
    </citation>
    <scope>NUCLEOTIDE SEQUENCE [LARGE SCALE GENOMIC DNA]</scope>
</reference>
<dbReference type="Proteomes" id="UP001189429">
    <property type="component" value="Unassembled WGS sequence"/>
</dbReference>
<comment type="caution">
    <text evidence="1">The sequence shown here is derived from an EMBL/GenBank/DDBJ whole genome shotgun (WGS) entry which is preliminary data.</text>
</comment>
<sequence>MHGGCLPPPALPLRGGAARCARLRASLGRLRSALQAAPEDVRRRWIQGLQPRVRGALLQFMEACPSPARTPCPRGEELAQGGAASAGAAAARAPPRKPAAAKAVAGLQRGRRGLYRAKICIGHLSIYSCYAPLEDACEHRRGLERLRRAVERRLGGASVAGRDVDLRHAFAASVHDPDQGHAGGDGIRAHVSLHVSKWLGSTHVTSPVLEVDEAMALRDRLLGARDTGWAAFREVWIELLQHERHPPRLRRSRAEAEDYADRTFARRAAAAPGGRGAAPGTAKRRSCHASLQAPAVCPRAKLSARQADLPRLERRFLRHASGAGQALLAGDRGTAPPAARRPRWAAMAAALERAGQRRCSAPWLLTACRAQW</sequence>
<organism evidence="1 2">
    <name type="scientific">Prorocentrum cordatum</name>
    <dbReference type="NCBI Taxonomy" id="2364126"/>
    <lineage>
        <taxon>Eukaryota</taxon>
        <taxon>Sar</taxon>
        <taxon>Alveolata</taxon>
        <taxon>Dinophyceae</taxon>
        <taxon>Prorocentrales</taxon>
        <taxon>Prorocentraceae</taxon>
        <taxon>Prorocentrum</taxon>
    </lineage>
</organism>